<name>B6U585_MAIZE</name>
<dbReference type="EMBL" id="EU972400">
    <property type="protein sequence ID" value="ACG44518.1"/>
    <property type="molecule type" value="mRNA"/>
</dbReference>
<evidence type="ECO:0000313" key="1">
    <source>
        <dbReference type="EMBL" id="ACG44518.1"/>
    </source>
</evidence>
<accession>B6U585</accession>
<reference evidence="1" key="1">
    <citation type="journal article" date="2009" name="Plant Mol. Biol.">
        <title>Insights into corn genes derived from large-scale cDNA sequencing.</title>
        <authorList>
            <person name="Alexandrov N.N."/>
            <person name="Brover V.V."/>
            <person name="Freidin S."/>
            <person name="Troukhan M.E."/>
            <person name="Tatarinova T.V."/>
            <person name="Zhang H."/>
            <person name="Swaller T.J."/>
            <person name="Lu Y.P."/>
            <person name="Bouck J."/>
            <person name="Flavell R.B."/>
            <person name="Feldmann K.A."/>
        </authorList>
    </citation>
    <scope>NUCLEOTIDE SEQUENCE</scope>
</reference>
<sequence length="40" mass="4597">MMIERVMWCQPQGCRWWNQGRMNLTSGCSPSELSPPANTI</sequence>
<proteinExistence type="evidence at transcript level"/>
<dbReference type="AlphaFoldDB" id="B6U585"/>
<organism evidence="1">
    <name type="scientific">Zea mays</name>
    <name type="common">Maize</name>
    <dbReference type="NCBI Taxonomy" id="4577"/>
    <lineage>
        <taxon>Eukaryota</taxon>
        <taxon>Viridiplantae</taxon>
        <taxon>Streptophyta</taxon>
        <taxon>Embryophyta</taxon>
        <taxon>Tracheophyta</taxon>
        <taxon>Spermatophyta</taxon>
        <taxon>Magnoliopsida</taxon>
        <taxon>Liliopsida</taxon>
        <taxon>Poales</taxon>
        <taxon>Poaceae</taxon>
        <taxon>PACMAD clade</taxon>
        <taxon>Panicoideae</taxon>
        <taxon>Andropogonodae</taxon>
        <taxon>Andropogoneae</taxon>
        <taxon>Tripsacinae</taxon>
        <taxon>Zea</taxon>
    </lineage>
</organism>
<protein>
    <submittedName>
        <fullName evidence="1">Uncharacterized protein</fullName>
    </submittedName>
</protein>